<protein>
    <recommendedName>
        <fullName evidence="4 16">Mercuric reductase</fullName>
        <ecNumber evidence="3 16">1.16.1.1</ecNumber>
    </recommendedName>
    <alternativeName>
        <fullName evidence="14 16">Hg(II) reductase</fullName>
    </alternativeName>
</protein>
<keyword evidence="8 16" id="KW-0274">FAD</keyword>
<dbReference type="EC" id="1.16.1.1" evidence="3 16"/>
<comment type="function">
    <text evidence="16">Resistance to Hg(2+) in bacteria appears to be governed by a specialized system which includes mercuric reductase. MerA protein is responsible for volatilizing mercury as Hg(0).</text>
</comment>
<evidence type="ECO:0000256" key="19">
    <source>
        <dbReference type="RuleBase" id="RU361223"/>
    </source>
</evidence>
<sequence length="561" mass="58409">MTQLRITGMTCESCAAHVKEALERVPGVRSAEVSYAKGNATLAMTAETSTNALLAAVVGLGYRAALADAPSAPPRGGLLDRVREWVGGGSQAGHGNGKLHIAVIGSGGAAMAAALKAVEQGARVTLIERGTIGGTCVNVGCIPSKIMIRAAHIAHLRTASPFDDGIAAATPAILRERLLAQQQARVEELRHAKYESILDSNPVITRLAGEARFKDARTLTVATADGGTREVSFDRCLIATGASPAIPPIPGLKDTPYWTSTEALASDTIPVRLAVIGSSVVAVELAQAFARLGSQVTVLARSTLFFREDPAIGAAVTDAFRAEGIAVLEHTQASQVAYQDGEFVLTTAQGELRADKLLIATGRSPNTRSLNLEAAGVTVNPQGAIVVDDGLRTSAPDIYAAGDCTDQPQFVYVAAAGGTRAAVNMTGGEAALDLTAMPAVVFTDPQVATVGLSEAEAHLKGIETDSRTLTLDNVPRALANFDTRGFIKLVIEEGSRRLIGVQAVTPEAGELIQAAALAIRARMTVEELADQLFPYLTMVEGLKLAAQTFKKDVKALSCCAG</sequence>
<dbReference type="Gene3D" id="3.30.70.100">
    <property type="match status" value="1"/>
</dbReference>
<keyword evidence="5 16" id="KW-0475">Mercuric resistance</keyword>
<comment type="similarity">
    <text evidence="1 16 19">Belongs to the class-I pyridine nucleotide-disulfide oxidoreductase family.</text>
</comment>
<dbReference type="GO" id="GO:0016668">
    <property type="term" value="F:oxidoreductase activity, acting on a sulfur group of donors, NAD(P) as acceptor"/>
    <property type="evidence" value="ECO:0007669"/>
    <property type="project" value="UniProtKB-UniRule"/>
</dbReference>
<evidence type="ECO:0000256" key="1">
    <source>
        <dbReference type="ARBA" id="ARBA00007532"/>
    </source>
</evidence>
<keyword evidence="17" id="KW-0547">Nucleotide-binding</keyword>
<dbReference type="NCBIfam" id="NF010311">
    <property type="entry name" value="PRK13748.1"/>
    <property type="match status" value="1"/>
</dbReference>
<dbReference type="SUPFAM" id="SSF55424">
    <property type="entry name" value="FAD/NAD-linked reductases, dimerisation (C-terminal) domain"/>
    <property type="match status" value="1"/>
</dbReference>
<evidence type="ECO:0000256" key="3">
    <source>
        <dbReference type="ARBA" id="ARBA00012661"/>
    </source>
</evidence>
<evidence type="ECO:0000256" key="17">
    <source>
        <dbReference type="PIRSR" id="PIRSR000350-3"/>
    </source>
</evidence>
<dbReference type="PRINTS" id="PR00945">
    <property type="entry name" value="HGRDTASE"/>
</dbReference>
<keyword evidence="9 16" id="KW-0521">NADP</keyword>
<dbReference type="PROSITE" id="PS50846">
    <property type="entry name" value="HMA_2"/>
    <property type="match status" value="1"/>
</dbReference>
<evidence type="ECO:0000256" key="5">
    <source>
        <dbReference type="ARBA" id="ARBA00022466"/>
    </source>
</evidence>
<dbReference type="Gene3D" id="3.30.390.30">
    <property type="match status" value="1"/>
</dbReference>
<dbReference type="PROSITE" id="PS01047">
    <property type="entry name" value="HMA_1"/>
    <property type="match status" value="1"/>
</dbReference>
<keyword evidence="7 16" id="KW-0479">Metal-binding</keyword>
<evidence type="ECO:0000256" key="15">
    <source>
        <dbReference type="ARBA" id="ARBA00048984"/>
    </source>
</evidence>
<evidence type="ECO:0000256" key="11">
    <source>
        <dbReference type="ARBA" id="ARBA00023002"/>
    </source>
</evidence>
<keyword evidence="11 16" id="KW-0560">Oxidoreductase</keyword>
<dbReference type="InterPro" id="IPR017969">
    <property type="entry name" value="Heavy-metal-associated_CS"/>
</dbReference>
<dbReference type="Pfam" id="PF02852">
    <property type="entry name" value="Pyr_redox_dim"/>
    <property type="match status" value="1"/>
</dbReference>
<evidence type="ECO:0000256" key="9">
    <source>
        <dbReference type="ARBA" id="ARBA00022857"/>
    </source>
</evidence>
<feature type="binding site" evidence="17">
    <location>
        <position position="145"/>
    </location>
    <ligand>
        <name>FAD</name>
        <dbReference type="ChEBI" id="CHEBI:57692"/>
    </ligand>
</feature>
<evidence type="ECO:0000313" key="22">
    <source>
        <dbReference type="Proteomes" id="UP000249633"/>
    </source>
</evidence>
<accession>A0A2W5F391</accession>
<comment type="subunit">
    <text evidence="2 16 19">Homodimer.</text>
</comment>
<dbReference type="Pfam" id="PF00403">
    <property type="entry name" value="HMA"/>
    <property type="match status" value="1"/>
</dbReference>
<keyword evidence="10 16" id="KW-0476">Mercury</keyword>
<dbReference type="GO" id="GO:0016152">
    <property type="term" value="F:mercury (II) reductase (NADP+) activity"/>
    <property type="evidence" value="ECO:0007669"/>
    <property type="project" value="UniProtKB-UniRule"/>
</dbReference>
<comment type="catalytic activity">
    <reaction evidence="15 16 19">
        <text>Hg + NADP(+) + H(+) = Hg(2+) + NADPH</text>
        <dbReference type="Rhea" id="RHEA:23856"/>
        <dbReference type="ChEBI" id="CHEBI:15378"/>
        <dbReference type="ChEBI" id="CHEBI:16170"/>
        <dbReference type="ChEBI" id="CHEBI:16793"/>
        <dbReference type="ChEBI" id="CHEBI:57783"/>
        <dbReference type="ChEBI" id="CHEBI:58349"/>
        <dbReference type="EC" id="1.16.1.1"/>
    </reaction>
</comment>
<feature type="disulfide bond" description="Redox-active" evidence="18">
    <location>
        <begin position="136"/>
        <end position="141"/>
    </location>
</feature>
<dbReference type="GO" id="GO:0050661">
    <property type="term" value="F:NADP binding"/>
    <property type="evidence" value="ECO:0007669"/>
    <property type="project" value="InterPro"/>
</dbReference>
<evidence type="ECO:0000256" key="18">
    <source>
        <dbReference type="PIRSR" id="PIRSR000350-4"/>
    </source>
</evidence>
<comment type="caution">
    <text evidence="21">The sequence shown here is derived from an EMBL/GenBank/DDBJ whole genome shotgun (WGS) entry which is preliminary data.</text>
</comment>
<dbReference type="AlphaFoldDB" id="A0A2W5F391"/>
<feature type="binding site" evidence="17">
    <location>
        <begin position="277"/>
        <end position="284"/>
    </location>
    <ligand>
        <name>NAD(+)</name>
        <dbReference type="ChEBI" id="CHEBI:57540"/>
    </ligand>
</feature>
<feature type="binding site" evidence="17">
    <location>
        <position position="403"/>
    </location>
    <ligand>
        <name>FAD</name>
        <dbReference type="ChEBI" id="CHEBI:57692"/>
    </ligand>
</feature>
<evidence type="ECO:0000256" key="10">
    <source>
        <dbReference type="ARBA" id="ARBA00022914"/>
    </source>
</evidence>
<dbReference type="GO" id="GO:0050660">
    <property type="term" value="F:flavin adenine dinucleotide binding"/>
    <property type="evidence" value="ECO:0007669"/>
    <property type="project" value="UniProtKB-UniRule"/>
</dbReference>
<evidence type="ECO:0000313" key="21">
    <source>
        <dbReference type="EMBL" id="PZP26886.1"/>
    </source>
</evidence>
<dbReference type="FunFam" id="3.30.390.30:FF:000001">
    <property type="entry name" value="Dihydrolipoyl dehydrogenase"/>
    <property type="match status" value="1"/>
</dbReference>
<dbReference type="GO" id="GO:0003955">
    <property type="term" value="F:NAD(P)H dehydrogenase (quinone) activity"/>
    <property type="evidence" value="ECO:0007669"/>
    <property type="project" value="TreeGrafter"/>
</dbReference>
<dbReference type="GO" id="GO:0045340">
    <property type="term" value="F:mercury ion binding"/>
    <property type="evidence" value="ECO:0007669"/>
    <property type="project" value="InterPro"/>
</dbReference>
<dbReference type="Gene3D" id="3.50.50.60">
    <property type="entry name" value="FAD/NAD(P)-binding domain"/>
    <property type="match status" value="2"/>
</dbReference>
<gene>
    <name evidence="19" type="primary">merA</name>
    <name evidence="21" type="ORF">DI603_23285</name>
</gene>
<dbReference type="SUPFAM" id="SSF55008">
    <property type="entry name" value="HMA, heavy metal-associated domain"/>
    <property type="match status" value="1"/>
</dbReference>
<dbReference type="GO" id="GO:0050787">
    <property type="term" value="P:detoxification of mercury ion"/>
    <property type="evidence" value="ECO:0007669"/>
    <property type="project" value="InterPro"/>
</dbReference>
<dbReference type="InterPro" id="IPR012999">
    <property type="entry name" value="Pyr_OxRdtase_I_AS"/>
</dbReference>
<dbReference type="Proteomes" id="UP000249633">
    <property type="component" value="Unassembled WGS sequence"/>
</dbReference>
<evidence type="ECO:0000256" key="16">
    <source>
        <dbReference type="PIRNR" id="PIRNR000350"/>
    </source>
</evidence>
<feature type="domain" description="HMA" evidence="20">
    <location>
        <begin position="1"/>
        <end position="65"/>
    </location>
</feature>
<dbReference type="SUPFAM" id="SSF51905">
    <property type="entry name" value="FAD/NAD(P)-binding domain"/>
    <property type="match status" value="1"/>
</dbReference>
<proteinExistence type="inferred from homology"/>
<keyword evidence="12" id="KW-1015">Disulfide bond</keyword>
<dbReference type="InterPro" id="IPR004099">
    <property type="entry name" value="Pyr_nucl-diS_OxRdtase_dimer"/>
</dbReference>
<comment type="cofactor">
    <cofactor evidence="16 17 19">
        <name>FAD</name>
        <dbReference type="ChEBI" id="CHEBI:57692"/>
    </cofactor>
    <text evidence="16 17 19">Binds 1 FAD per subunit.</text>
</comment>
<dbReference type="InterPro" id="IPR001100">
    <property type="entry name" value="Pyr_nuc-diS_OxRdtase"/>
</dbReference>
<evidence type="ECO:0000256" key="7">
    <source>
        <dbReference type="ARBA" id="ARBA00022723"/>
    </source>
</evidence>
<evidence type="ECO:0000256" key="12">
    <source>
        <dbReference type="ARBA" id="ARBA00023157"/>
    </source>
</evidence>
<feature type="binding site" evidence="17">
    <location>
        <position position="362"/>
    </location>
    <ligand>
        <name>NAD(+)</name>
        <dbReference type="ChEBI" id="CHEBI:57540"/>
    </ligand>
</feature>
<evidence type="ECO:0000256" key="13">
    <source>
        <dbReference type="ARBA" id="ARBA00023284"/>
    </source>
</evidence>
<dbReference type="Pfam" id="PF07992">
    <property type="entry name" value="Pyr_redox_2"/>
    <property type="match status" value="1"/>
</dbReference>
<evidence type="ECO:0000256" key="14">
    <source>
        <dbReference type="ARBA" id="ARBA00031725"/>
    </source>
</evidence>
<name>A0A2W5F391_9BURK</name>
<keyword evidence="6 16" id="KW-0285">Flavoprotein</keyword>
<dbReference type="InterPro" id="IPR036163">
    <property type="entry name" value="HMA_dom_sf"/>
</dbReference>
<keyword evidence="13" id="KW-0676">Redox-active center</keyword>
<organism evidence="21 22">
    <name type="scientific">Roseateles depolymerans</name>
    <dbReference type="NCBI Taxonomy" id="76731"/>
    <lineage>
        <taxon>Bacteria</taxon>
        <taxon>Pseudomonadati</taxon>
        <taxon>Pseudomonadota</taxon>
        <taxon>Betaproteobacteria</taxon>
        <taxon>Burkholderiales</taxon>
        <taxon>Sphaerotilaceae</taxon>
        <taxon>Roseateles</taxon>
    </lineage>
</organism>
<evidence type="ECO:0000259" key="20">
    <source>
        <dbReference type="PROSITE" id="PS50846"/>
    </source>
</evidence>
<dbReference type="InterPro" id="IPR023753">
    <property type="entry name" value="FAD/NAD-binding_dom"/>
</dbReference>
<dbReference type="InterPro" id="IPR016156">
    <property type="entry name" value="FAD/NAD-linked_Rdtase_dimer_sf"/>
</dbReference>
<dbReference type="InterPro" id="IPR021179">
    <property type="entry name" value="Mercury_reductase_MerA"/>
</dbReference>
<dbReference type="NCBIfam" id="TIGR02053">
    <property type="entry name" value="MerA"/>
    <property type="match status" value="1"/>
</dbReference>
<evidence type="ECO:0000256" key="4">
    <source>
        <dbReference type="ARBA" id="ARBA00014791"/>
    </source>
</evidence>
<evidence type="ECO:0000256" key="8">
    <source>
        <dbReference type="ARBA" id="ARBA00022827"/>
    </source>
</evidence>
<evidence type="ECO:0000256" key="2">
    <source>
        <dbReference type="ARBA" id="ARBA00011738"/>
    </source>
</evidence>
<dbReference type="CDD" id="cd00371">
    <property type="entry name" value="HMA"/>
    <property type="match status" value="1"/>
</dbReference>
<dbReference type="InterPro" id="IPR036188">
    <property type="entry name" value="FAD/NAD-bd_sf"/>
</dbReference>
<dbReference type="PANTHER" id="PTHR43014:SF2">
    <property type="entry name" value="MERCURIC REDUCTASE"/>
    <property type="match status" value="1"/>
</dbReference>
<dbReference type="PIRSF" id="PIRSF000350">
    <property type="entry name" value="Mercury_reductase_MerA"/>
    <property type="match status" value="1"/>
</dbReference>
<reference evidence="21 22" key="1">
    <citation type="submission" date="2017-08" db="EMBL/GenBank/DDBJ databases">
        <title>Infants hospitalized years apart are colonized by the same room-sourced microbial strains.</title>
        <authorList>
            <person name="Brooks B."/>
            <person name="Olm M.R."/>
            <person name="Firek B.A."/>
            <person name="Baker R."/>
            <person name="Thomas B.C."/>
            <person name="Morowitz M.J."/>
            <person name="Banfield J.F."/>
        </authorList>
    </citation>
    <scope>NUCLEOTIDE SEQUENCE [LARGE SCALE GENOMIC DNA]</scope>
    <source>
        <strain evidence="21">S2_012_000_R2_81</strain>
    </source>
</reference>
<evidence type="ECO:0000256" key="6">
    <source>
        <dbReference type="ARBA" id="ARBA00022630"/>
    </source>
</evidence>
<dbReference type="PROSITE" id="PS00076">
    <property type="entry name" value="PYRIDINE_REDOX_1"/>
    <property type="match status" value="1"/>
</dbReference>
<keyword evidence="17" id="KW-0520">NAD</keyword>
<dbReference type="InterPro" id="IPR006121">
    <property type="entry name" value="HMA_dom"/>
</dbReference>
<dbReference type="PANTHER" id="PTHR43014">
    <property type="entry name" value="MERCURIC REDUCTASE"/>
    <property type="match status" value="1"/>
</dbReference>
<dbReference type="EMBL" id="QFOD01000044">
    <property type="protein sequence ID" value="PZP26886.1"/>
    <property type="molecule type" value="Genomic_DNA"/>
</dbReference>